<evidence type="ECO:0000256" key="1">
    <source>
        <dbReference type="SAM" id="SignalP"/>
    </source>
</evidence>
<feature type="chain" id="PRO_5013268268" description="C1q domain-containing protein" evidence="1">
    <location>
        <begin position="21"/>
        <end position="261"/>
    </location>
</feature>
<keyword evidence="1" id="KW-0732">Signal</keyword>
<dbReference type="AlphaFoldDB" id="A0A1M4TKI5"/>
<evidence type="ECO:0008006" key="4">
    <source>
        <dbReference type="Google" id="ProtNLM"/>
    </source>
</evidence>
<dbReference type="Proteomes" id="UP000184518">
    <property type="component" value="Unassembled WGS sequence"/>
</dbReference>
<organism evidence="2 3">
    <name type="scientific">Chryseobacterium arachidis</name>
    <dbReference type="NCBI Taxonomy" id="1416778"/>
    <lineage>
        <taxon>Bacteria</taxon>
        <taxon>Pseudomonadati</taxon>
        <taxon>Bacteroidota</taxon>
        <taxon>Flavobacteriia</taxon>
        <taxon>Flavobacteriales</taxon>
        <taxon>Weeksellaceae</taxon>
        <taxon>Chryseobacterium group</taxon>
        <taxon>Chryseobacterium</taxon>
    </lineage>
</organism>
<name>A0A1M4TKI5_9FLAO</name>
<accession>A0A1M4TKI5</accession>
<evidence type="ECO:0000313" key="2">
    <source>
        <dbReference type="EMBL" id="SHE45013.1"/>
    </source>
</evidence>
<sequence length="261" mass="27178">MKKYLLLAGFAAMNTLSAQMGINTDNPQTAFHVDASKDNNTSGTPTIAQQDNDLAVTSAGGMGIGITTPNVKVELNSGTANTSGLKFTNFNSTTPVATAGQTLGVDASGNIITVPNASAPSVVTAEVANTSNTAFFVDDLAYTIIPTSSQTLNIPAGGKAVFINFMLGVDYGNFPTGGGRGYYEARLFIDDIPTNVYLTVQEKDQGGSNASFSFSTVKSLSAGSHTIDARMIRSANNGTVSDANMTCRIMSMSFNASYINN</sequence>
<feature type="signal peptide" evidence="1">
    <location>
        <begin position="1"/>
        <end position="20"/>
    </location>
</feature>
<dbReference type="RefSeq" id="WP_072952814.1">
    <property type="nucleotide sequence ID" value="NZ_FQUT01000001.1"/>
</dbReference>
<evidence type="ECO:0000313" key="3">
    <source>
        <dbReference type="Proteomes" id="UP000184518"/>
    </source>
</evidence>
<keyword evidence="3" id="KW-1185">Reference proteome</keyword>
<reference evidence="3" key="1">
    <citation type="submission" date="2016-11" db="EMBL/GenBank/DDBJ databases">
        <authorList>
            <person name="Varghese N."/>
            <person name="Submissions S."/>
        </authorList>
    </citation>
    <scope>NUCLEOTIDE SEQUENCE [LARGE SCALE GENOMIC DNA]</scope>
    <source>
        <strain evidence="3">DSM 27619</strain>
    </source>
</reference>
<dbReference type="EMBL" id="FQUT01000001">
    <property type="protein sequence ID" value="SHE45013.1"/>
    <property type="molecule type" value="Genomic_DNA"/>
</dbReference>
<gene>
    <name evidence="2" type="ORF">SAMN05443633_101261</name>
</gene>
<dbReference type="OrthoDB" id="1241133at2"/>
<protein>
    <recommendedName>
        <fullName evidence="4">C1q domain-containing protein</fullName>
    </recommendedName>
</protein>
<proteinExistence type="predicted"/>